<evidence type="ECO:0000313" key="10">
    <source>
        <dbReference type="Proteomes" id="UP000012073"/>
    </source>
</evidence>
<dbReference type="PROSITE" id="PS00678">
    <property type="entry name" value="WD_REPEATS_1"/>
    <property type="match status" value="1"/>
</dbReference>
<feature type="repeat" description="WD" evidence="7">
    <location>
        <begin position="438"/>
        <end position="464"/>
    </location>
</feature>
<dbReference type="GO" id="GO:0034388">
    <property type="term" value="C:Pwp2p-containing subcomplex of 90S preribosome"/>
    <property type="evidence" value="ECO:0007669"/>
    <property type="project" value="TreeGrafter"/>
</dbReference>
<dbReference type="AlphaFoldDB" id="R7QS99"/>
<evidence type="ECO:0000256" key="2">
    <source>
        <dbReference type="ARBA" id="ARBA00022552"/>
    </source>
</evidence>
<feature type="compositionally biased region" description="Basic and acidic residues" evidence="8">
    <location>
        <begin position="117"/>
        <end position="126"/>
    </location>
</feature>
<dbReference type="GO" id="GO:0032040">
    <property type="term" value="C:small-subunit processome"/>
    <property type="evidence" value="ECO:0007669"/>
    <property type="project" value="TreeGrafter"/>
</dbReference>
<dbReference type="PANTHER" id="PTHR18359:SF0">
    <property type="entry name" value="U3 SMALL NUCLEOLAR RNA-ASSOCIATED PROTEIN 18 HOMOLOG"/>
    <property type="match status" value="1"/>
</dbReference>
<dbReference type="RefSeq" id="XP_005710685.1">
    <property type="nucleotide sequence ID" value="XM_005710628.1"/>
</dbReference>
<evidence type="ECO:0000256" key="8">
    <source>
        <dbReference type="SAM" id="MobiDB-lite"/>
    </source>
</evidence>
<feature type="compositionally biased region" description="Basic and acidic residues" evidence="8">
    <location>
        <begin position="78"/>
        <end position="109"/>
    </location>
</feature>
<protein>
    <submittedName>
        <fullName evidence="9">Uncharacterized protein</fullName>
    </submittedName>
</protein>
<evidence type="ECO:0000256" key="1">
    <source>
        <dbReference type="ARBA" id="ARBA00004604"/>
    </source>
</evidence>
<dbReference type="GeneID" id="17318403"/>
<dbReference type="InterPro" id="IPR001680">
    <property type="entry name" value="WD40_rpt"/>
</dbReference>
<dbReference type="PhylomeDB" id="R7QS99"/>
<keyword evidence="10" id="KW-1185">Reference proteome</keyword>
<keyword evidence="5" id="KW-0539">Nucleus</keyword>
<dbReference type="PROSITE" id="PS50082">
    <property type="entry name" value="WD_REPEATS_2"/>
    <property type="match status" value="1"/>
</dbReference>
<evidence type="ECO:0000256" key="3">
    <source>
        <dbReference type="ARBA" id="ARBA00022574"/>
    </source>
</evidence>
<gene>
    <name evidence="9" type="ORF">CHC_T00007171001</name>
</gene>
<keyword evidence="2" id="KW-0698">rRNA processing</keyword>
<dbReference type="EMBL" id="HG002168">
    <property type="protein sequence ID" value="CDF40391.1"/>
    <property type="molecule type" value="Genomic_DNA"/>
</dbReference>
<dbReference type="InterPro" id="IPR045161">
    <property type="entry name" value="Utp18"/>
</dbReference>
<evidence type="ECO:0000256" key="4">
    <source>
        <dbReference type="ARBA" id="ARBA00022737"/>
    </source>
</evidence>
<evidence type="ECO:0000256" key="6">
    <source>
        <dbReference type="ARBA" id="ARBA00025767"/>
    </source>
</evidence>
<dbReference type="OMA" id="DLNRATY"/>
<feature type="region of interest" description="Disordered" evidence="8">
    <location>
        <begin position="206"/>
        <end position="236"/>
    </location>
</feature>
<keyword evidence="4" id="KW-0677">Repeat</keyword>
<evidence type="ECO:0000256" key="5">
    <source>
        <dbReference type="ARBA" id="ARBA00023242"/>
    </source>
</evidence>
<dbReference type="GO" id="GO:0006364">
    <property type="term" value="P:rRNA processing"/>
    <property type="evidence" value="ECO:0007669"/>
    <property type="project" value="UniProtKB-KW"/>
</dbReference>
<dbReference type="SMART" id="SM00320">
    <property type="entry name" value="WD40"/>
    <property type="match status" value="5"/>
</dbReference>
<dbReference type="Pfam" id="PF00400">
    <property type="entry name" value="WD40"/>
    <property type="match status" value="2"/>
</dbReference>
<dbReference type="Gene3D" id="2.130.10.10">
    <property type="entry name" value="YVTN repeat-like/Quinoprotein amine dehydrogenase"/>
    <property type="match status" value="1"/>
</dbReference>
<dbReference type="OrthoDB" id="1935146at2759"/>
<name>R7QS99_CHOCR</name>
<keyword evidence="3 7" id="KW-0853">WD repeat</keyword>
<comment type="similarity">
    <text evidence="6">Belongs to the WD repeat UTP18 family.</text>
</comment>
<dbReference type="Proteomes" id="UP000012073">
    <property type="component" value="Unassembled WGS sequence"/>
</dbReference>
<dbReference type="InterPro" id="IPR015943">
    <property type="entry name" value="WD40/YVTN_repeat-like_dom_sf"/>
</dbReference>
<dbReference type="Gramene" id="CDF40391">
    <property type="protein sequence ID" value="CDF40391"/>
    <property type="gene ID" value="CHC_T00007171001"/>
</dbReference>
<feature type="compositionally biased region" description="Basic residues" evidence="8">
    <location>
        <begin position="56"/>
        <end position="68"/>
    </location>
</feature>
<dbReference type="SUPFAM" id="SSF50978">
    <property type="entry name" value="WD40 repeat-like"/>
    <property type="match status" value="1"/>
</dbReference>
<dbReference type="InterPro" id="IPR036322">
    <property type="entry name" value="WD40_repeat_dom_sf"/>
</dbReference>
<proteinExistence type="inferred from homology"/>
<dbReference type="KEGG" id="ccp:CHC_T00007171001"/>
<organism evidence="9 10">
    <name type="scientific">Chondrus crispus</name>
    <name type="common">Carrageen Irish moss</name>
    <name type="synonym">Polymorpha crispa</name>
    <dbReference type="NCBI Taxonomy" id="2769"/>
    <lineage>
        <taxon>Eukaryota</taxon>
        <taxon>Rhodophyta</taxon>
        <taxon>Florideophyceae</taxon>
        <taxon>Rhodymeniophycidae</taxon>
        <taxon>Gigartinales</taxon>
        <taxon>Gigartinaceae</taxon>
        <taxon>Chondrus</taxon>
    </lineage>
</organism>
<reference evidence="10" key="1">
    <citation type="journal article" date="2013" name="Proc. Natl. Acad. Sci. U.S.A.">
        <title>Genome structure and metabolic features in the red seaweed Chondrus crispus shed light on evolution of the Archaeplastida.</title>
        <authorList>
            <person name="Collen J."/>
            <person name="Porcel B."/>
            <person name="Carre W."/>
            <person name="Ball S.G."/>
            <person name="Chaparro C."/>
            <person name="Tonon T."/>
            <person name="Barbeyron T."/>
            <person name="Michel G."/>
            <person name="Noel B."/>
            <person name="Valentin K."/>
            <person name="Elias M."/>
            <person name="Artiguenave F."/>
            <person name="Arun A."/>
            <person name="Aury J.M."/>
            <person name="Barbosa-Neto J.F."/>
            <person name="Bothwell J.H."/>
            <person name="Bouget F.Y."/>
            <person name="Brillet L."/>
            <person name="Cabello-Hurtado F."/>
            <person name="Capella-Gutierrez S."/>
            <person name="Charrier B."/>
            <person name="Cladiere L."/>
            <person name="Cock J.M."/>
            <person name="Coelho S.M."/>
            <person name="Colleoni C."/>
            <person name="Czjzek M."/>
            <person name="Da Silva C."/>
            <person name="Delage L."/>
            <person name="Denoeud F."/>
            <person name="Deschamps P."/>
            <person name="Dittami S.M."/>
            <person name="Gabaldon T."/>
            <person name="Gachon C.M."/>
            <person name="Groisillier A."/>
            <person name="Herve C."/>
            <person name="Jabbari K."/>
            <person name="Katinka M."/>
            <person name="Kloareg B."/>
            <person name="Kowalczyk N."/>
            <person name="Labadie K."/>
            <person name="Leblanc C."/>
            <person name="Lopez P.J."/>
            <person name="McLachlan D.H."/>
            <person name="Meslet-Cladiere L."/>
            <person name="Moustafa A."/>
            <person name="Nehr Z."/>
            <person name="Nyvall Collen P."/>
            <person name="Panaud O."/>
            <person name="Partensky F."/>
            <person name="Poulain J."/>
            <person name="Rensing S.A."/>
            <person name="Rousvoal S."/>
            <person name="Samson G."/>
            <person name="Symeonidi A."/>
            <person name="Weissenbach J."/>
            <person name="Zambounis A."/>
            <person name="Wincker P."/>
            <person name="Boyen C."/>
        </authorList>
    </citation>
    <scope>NUCLEOTIDE SEQUENCE [LARGE SCALE GENOMIC DNA]</scope>
    <source>
        <strain evidence="10">cv. Stackhouse</strain>
    </source>
</reference>
<evidence type="ECO:0000313" key="9">
    <source>
        <dbReference type="EMBL" id="CDF40391.1"/>
    </source>
</evidence>
<dbReference type="InterPro" id="IPR019775">
    <property type="entry name" value="WD40_repeat_CS"/>
</dbReference>
<dbReference type="STRING" id="2769.R7QS99"/>
<dbReference type="PANTHER" id="PTHR18359">
    <property type="entry name" value="WD-REPEAT PROTEIN-RELATED"/>
    <property type="match status" value="1"/>
</dbReference>
<accession>R7QS99</accession>
<feature type="region of interest" description="Disordered" evidence="8">
    <location>
        <begin position="1"/>
        <end position="132"/>
    </location>
</feature>
<sequence length="607" mass="66594">MSQPLFFEDRLGSRSGTDSEPGPGHVAQASSLPDPVQAKNIKADAAPGDSHLNADKRKRRAARTRREKARQQAPQDGTKPDGTKPDGTKPDEDIAAKPADTHPHQHENEAGSDSDCPSERENRYDEAQDAPIQVFGAARSNVPPPTSGRRKAVWVDDDDDDLPQVDLHTVKRRRKLRTAVGETHVSAVEYERRVRGMYQEAITPAPGGVAASKGSWATLPSERKKEGSLVLDSEEEEEIPSTDVNALLRTTTRLLKSRRRAAGAGIVDQVAAPLRPGVLNLRRVTNANQEDPNKAEARSVEFHPSGRLLLTAGLDKTLRIFQVDGVKNPKVQGLHLTNFPIHTAKFTGGGSQVIMAGRRRFFHQLDMDTGRIMTMHSLSSHPERAWERFEVSPDGSKLAFLGQQGKIVLLSNKSKREIGQLRLNSRVACVAFAAEGANENHIYAASRDGTVYLWDIRRMDCIDRHKDEGAIHSTCLATSSAHYALGSDSGVVNVYSSSAMRTSSDSLPVFGLRTEKPRKSFLNLTTTIDRATFNCDGKLLAFSSHDKKNAVKIVHIPTMTVYANWPTARANVRRACSLRFSPQGGYFAIGNDKGDVQLMRLPSYPAA</sequence>
<evidence type="ECO:0000256" key="7">
    <source>
        <dbReference type="PROSITE-ProRule" id="PRU00221"/>
    </source>
</evidence>
<comment type="subcellular location">
    <subcellularLocation>
        <location evidence="1">Nucleus</location>
        <location evidence="1">Nucleolus</location>
    </subcellularLocation>
</comment>